<dbReference type="Pfam" id="PF13443">
    <property type="entry name" value="HTH_26"/>
    <property type="match status" value="1"/>
</dbReference>
<keyword evidence="2" id="KW-0238">DNA-binding</keyword>
<dbReference type="PANTHER" id="PTHR37301">
    <property type="entry name" value="DNA-BINDING PROTEIN-RELATED"/>
    <property type="match status" value="1"/>
</dbReference>
<dbReference type="SUPFAM" id="SSF47413">
    <property type="entry name" value="lambda repressor-like DNA-binding domains"/>
    <property type="match status" value="1"/>
</dbReference>
<dbReference type="EMBL" id="FOZC01000017">
    <property type="protein sequence ID" value="SFR88851.1"/>
    <property type="molecule type" value="Genomic_DNA"/>
</dbReference>
<dbReference type="Proteomes" id="UP000214760">
    <property type="component" value="Unassembled WGS sequence"/>
</dbReference>
<sequence>MAIRYNKLWKLLIDKDMMKKDLRIKSGITTNALAKLGKNEHISTQVLEKICKTLNCNIEDVCEFVNDEEGAGKNES</sequence>
<dbReference type="GO" id="GO:0003677">
    <property type="term" value="F:DNA binding"/>
    <property type="evidence" value="ECO:0007669"/>
    <property type="project" value="UniProtKB-KW"/>
</dbReference>
<dbReference type="PANTHER" id="PTHR37301:SF1">
    <property type="entry name" value="DNA-BINDING PROTEIN"/>
    <property type="match status" value="1"/>
</dbReference>
<dbReference type="PROSITE" id="PS50943">
    <property type="entry name" value="HTH_CROC1"/>
    <property type="match status" value="1"/>
</dbReference>
<dbReference type="InterPro" id="IPR001387">
    <property type="entry name" value="Cro/C1-type_HTH"/>
</dbReference>
<proteinExistence type="predicted"/>
<evidence type="ECO:0000313" key="3">
    <source>
        <dbReference type="Proteomes" id="UP000214760"/>
    </source>
</evidence>
<organism evidence="2 3">
    <name type="scientific">[Clostridium] aminophilum</name>
    <dbReference type="NCBI Taxonomy" id="1526"/>
    <lineage>
        <taxon>Bacteria</taxon>
        <taxon>Bacillati</taxon>
        <taxon>Bacillota</taxon>
        <taxon>Clostridia</taxon>
        <taxon>Lachnospirales</taxon>
        <taxon>Lachnospiraceae</taxon>
    </lineage>
</organism>
<name>A0A1I6KCB2_9FIRM</name>
<dbReference type="Gene3D" id="1.10.260.40">
    <property type="entry name" value="lambda repressor-like DNA-binding domains"/>
    <property type="match status" value="1"/>
</dbReference>
<evidence type="ECO:0000313" key="2">
    <source>
        <dbReference type="EMBL" id="SFR88851.1"/>
    </source>
</evidence>
<protein>
    <submittedName>
        <fullName evidence="2">DNA-binding transcriptional regulator, XRE family</fullName>
    </submittedName>
</protein>
<accession>A0A1I6KCB2</accession>
<gene>
    <name evidence="2" type="ORF">SAMN02910262_02424</name>
</gene>
<reference evidence="2 3" key="1">
    <citation type="submission" date="2016-10" db="EMBL/GenBank/DDBJ databases">
        <authorList>
            <person name="de Groot N.N."/>
        </authorList>
    </citation>
    <scope>NUCLEOTIDE SEQUENCE [LARGE SCALE GENOMIC DNA]</scope>
    <source>
        <strain evidence="2 3">F</strain>
    </source>
</reference>
<dbReference type="InterPro" id="IPR010982">
    <property type="entry name" value="Lambda_DNA-bd_dom_sf"/>
</dbReference>
<dbReference type="RefSeq" id="WP_031474253.1">
    <property type="nucleotide sequence ID" value="NZ_FOZC01000017.1"/>
</dbReference>
<dbReference type="AlphaFoldDB" id="A0A1I6KCB2"/>
<feature type="domain" description="HTH cro/C1-type" evidence="1">
    <location>
        <begin position="25"/>
        <end position="61"/>
    </location>
</feature>
<evidence type="ECO:0000259" key="1">
    <source>
        <dbReference type="PROSITE" id="PS50943"/>
    </source>
</evidence>